<feature type="domain" description="CHK kinase-like" evidence="1">
    <location>
        <begin position="135"/>
        <end position="324"/>
    </location>
</feature>
<dbReference type="SUPFAM" id="SSF56112">
    <property type="entry name" value="Protein kinase-like (PK-like)"/>
    <property type="match status" value="1"/>
</dbReference>
<dbReference type="HOGENOM" id="CLU_673258_0_0_1"/>
<keyword evidence="3" id="KW-1185">Reference proteome</keyword>
<dbReference type="OrthoDB" id="190089at2759"/>
<dbReference type="InterPro" id="IPR011009">
    <property type="entry name" value="Kinase-like_dom_sf"/>
</dbReference>
<dbReference type="PANTHER" id="PTHR11012:SF30">
    <property type="entry name" value="PROTEIN KINASE-LIKE DOMAIN-CONTAINING"/>
    <property type="match status" value="1"/>
</dbReference>
<dbReference type="AlphaFoldDB" id="D6WTM5"/>
<evidence type="ECO:0000313" key="2">
    <source>
        <dbReference type="EMBL" id="EFA07198.1"/>
    </source>
</evidence>
<dbReference type="InterPro" id="IPR015897">
    <property type="entry name" value="CHK_kinase-like"/>
</dbReference>
<dbReference type="Proteomes" id="UP000007266">
    <property type="component" value="Linkage group 7"/>
</dbReference>
<dbReference type="InterPro" id="IPR004119">
    <property type="entry name" value="EcKL"/>
</dbReference>
<reference evidence="2 3" key="1">
    <citation type="journal article" date="2008" name="Nature">
        <title>The genome of the model beetle and pest Tribolium castaneum.</title>
        <authorList>
            <consortium name="Tribolium Genome Sequencing Consortium"/>
            <person name="Richards S."/>
            <person name="Gibbs R.A."/>
            <person name="Weinstock G.M."/>
            <person name="Brown S.J."/>
            <person name="Denell R."/>
            <person name="Beeman R.W."/>
            <person name="Gibbs R."/>
            <person name="Beeman R.W."/>
            <person name="Brown S.J."/>
            <person name="Bucher G."/>
            <person name="Friedrich M."/>
            <person name="Grimmelikhuijzen C.J."/>
            <person name="Klingler M."/>
            <person name="Lorenzen M."/>
            <person name="Richards S."/>
            <person name="Roth S."/>
            <person name="Schroder R."/>
            <person name="Tautz D."/>
            <person name="Zdobnov E.M."/>
            <person name="Muzny D."/>
            <person name="Gibbs R.A."/>
            <person name="Weinstock G.M."/>
            <person name="Attaway T."/>
            <person name="Bell S."/>
            <person name="Buhay C.J."/>
            <person name="Chandrabose M.N."/>
            <person name="Chavez D."/>
            <person name="Clerk-Blankenburg K.P."/>
            <person name="Cree A."/>
            <person name="Dao M."/>
            <person name="Davis C."/>
            <person name="Chacko J."/>
            <person name="Dinh H."/>
            <person name="Dugan-Rocha S."/>
            <person name="Fowler G."/>
            <person name="Garner T.T."/>
            <person name="Garnes J."/>
            <person name="Gnirke A."/>
            <person name="Hawes A."/>
            <person name="Hernandez J."/>
            <person name="Hines S."/>
            <person name="Holder M."/>
            <person name="Hume J."/>
            <person name="Jhangiani S.N."/>
            <person name="Joshi V."/>
            <person name="Khan Z.M."/>
            <person name="Jackson L."/>
            <person name="Kovar C."/>
            <person name="Kowis A."/>
            <person name="Lee S."/>
            <person name="Lewis L.R."/>
            <person name="Margolis J."/>
            <person name="Morgan M."/>
            <person name="Nazareth L.V."/>
            <person name="Nguyen N."/>
            <person name="Okwuonu G."/>
            <person name="Parker D."/>
            <person name="Richards S."/>
            <person name="Ruiz S.J."/>
            <person name="Santibanez J."/>
            <person name="Savard J."/>
            <person name="Scherer S.E."/>
            <person name="Schneider B."/>
            <person name="Sodergren E."/>
            <person name="Tautz D."/>
            <person name="Vattahil S."/>
            <person name="Villasana D."/>
            <person name="White C.S."/>
            <person name="Wright R."/>
            <person name="Park Y."/>
            <person name="Beeman R.W."/>
            <person name="Lord J."/>
            <person name="Oppert B."/>
            <person name="Lorenzen M."/>
            <person name="Brown S."/>
            <person name="Wang L."/>
            <person name="Savard J."/>
            <person name="Tautz D."/>
            <person name="Richards S."/>
            <person name="Weinstock G."/>
            <person name="Gibbs R.A."/>
            <person name="Liu Y."/>
            <person name="Worley K."/>
            <person name="Weinstock G."/>
            <person name="Elsik C.G."/>
            <person name="Reese J.T."/>
            <person name="Elhaik E."/>
            <person name="Landan G."/>
            <person name="Graur D."/>
            <person name="Arensburger P."/>
            <person name="Atkinson P."/>
            <person name="Beeman R.W."/>
            <person name="Beidler J."/>
            <person name="Brown S.J."/>
            <person name="Demuth J.P."/>
            <person name="Drury D.W."/>
            <person name="Du Y.Z."/>
            <person name="Fujiwara H."/>
            <person name="Lorenzen M."/>
            <person name="Maselli V."/>
            <person name="Osanai M."/>
            <person name="Park Y."/>
            <person name="Robertson H.M."/>
            <person name="Tu Z."/>
            <person name="Wang J.J."/>
            <person name="Wang S."/>
            <person name="Richards S."/>
            <person name="Song H."/>
            <person name="Zhang L."/>
            <person name="Sodergren E."/>
            <person name="Werner D."/>
            <person name="Stanke M."/>
            <person name="Morgenstern B."/>
            <person name="Solovyev V."/>
            <person name="Kosarev P."/>
            <person name="Brown G."/>
            <person name="Chen H.C."/>
            <person name="Ermolaeva O."/>
            <person name="Hlavina W."/>
            <person name="Kapustin Y."/>
            <person name="Kiryutin B."/>
            <person name="Kitts P."/>
            <person name="Maglott D."/>
            <person name="Pruitt K."/>
            <person name="Sapojnikov V."/>
            <person name="Souvorov A."/>
            <person name="Mackey A.J."/>
            <person name="Waterhouse R.M."/>
            <person name="Wyder S."/>
            <person name="Zdobnov E.M."/>
            <person name="Zdobnov E.M."/>
            <person name="Wyder S."/>
            <person name="Kriventseva E.V."/>
            <person name="Kadowaki T."/>
            <person name="Bork P."/>
            <person name="Aranda M."/>
            <person name="Bao R."/>
            <person name="Beermann A."/>
            <person name="Berns N."/>
            <person name="Bolognesi R."/>
            <person name="Bonneton F."/>
            <person name="Bopp D."/>
            <person name="Brown S.J."/>
            <person name="Bucher G."/>
            <person name="Butts T."/>
            <person name="Chaumot A."/>
            <person name="Denell R.E."/>
            <person name="Ferrier D.E."/>
            <person name="Friedrich M."/>
            <person name="Gordon C.M."/>
            <person name="Jindra M."/>
            <person name="Klingler M."/>
            <person name="Lan Q."/>
            <person name="Lattorff H.M."/>
            <person name="Laudet V."/>
            <person name="von Levetsow C."/>
            <person name="Liu Z."/>
            <person name="Lutz R."/>
            <person name="Lynch J.A."/>
            <person name="da Fonseca R.N."/>
            <person name="Posnien N."/>
            <person name="Reuter R."/>
            <person name="Roth S."/>
            <person name="Savard J."/>
            <person name="Schinko J.B."/>
            <person name="Schmitt C."/>
            <person name="Schoppmeier M."/>
            <person name="Schroder R."/>
            <person name="Shippy T.D."/>
            <person name="Simonnet F."/>
            <person name="Marques-Souza H."/>
            <person name="Tautz D."/>
            <person name="Tomoyasu Y."/>
            <person name="Trauner J."/>
            <person name="Van der Zee M."/>
            <person name="Vervoort M."/>
            <person name="Wittkopp N."/>
            <person name="Wimmer E.A."/>
            <person name="Yang X."/>
            <person name="Jones A.K."/>
            <person name="Sattelle D.B."/>
            <person name="Ebert P.R."/>
            <person name="Nelson D."/>
            <person name="Scott J.G."/>
            <person name="Beeman R.W."/>
            <person name="Muthukrishnan S."/>
            <person name="Kramer K.J."/>
            <person name="Arakane Y."/>
            <person name="Beeman R.W."/>
            <person name="Zhu Q."/>
            <person name="Hogenkamp D."/>
            <person name="Dixit R."/>
            <person name="Oppert B."/>
            <person name="Jiang H."/>
            <person name="Zou Z."/>
            <person name="Marshall J."/>
            <person name="Elpidina E."/>
            <person name="Vinokurov K."/>
            <person name="Oppert C."/>
            <person name="Zou Z."/>
            <person name="Evans J."/>
            <person name="Lu Z."/>
            <person name="Zhao P."/>
            <person name="Sumathipala N."/>
            <person name="Altincicek B."/>
            <person name="Vilcinskas A."/>
            <person name="Williams M."/>
            <person name="Hultmark D."/>
            <person name="Hetru C."/>
            <person name="Jiang H."/>
            <person name="Grimmelikhuijzen C.J."/>
            <person name="Hauser F."/>
            <person name="Cazzamali G."/>
            <person name="Williamson M."/>
            <person name="Park Y."/>
            <person name="Li B."/>
            <person name="Tanaka Y."/>
            <person name="Predel R."/>
            <person name="Neupert S."/>
            <person name="Schachtner J."/>
            <person name="Verleyen P."/>
            <person name="Raible F."/>
            <person name="Bork P."/>
            <person name="Friedrich M."/>
            <person name="Walden K.K."/>
            <person name="Robertson H.M."/>
            <person name="Angeli S."/>
            <person name="Foret S."/>
            <person name="Bucher G."/>
            <person name="Schuetz S."/>
            <person name="Maleszka R."/>
            <person name="Wimmer E.A."/>
            <person name="Beeman R.W."/>
            <person name="Lorenzen M."/>
            <person name="Tomoyasu Y."/>
            <person name="Miller S.C."/>
            <person name="Grossmann D."/>
            <person name="Bucher G."/>
        </authorList>
    </citation>
    <scope>NUCLEOTIDE SEQUENCE [LARGE SCALE GENOMIC DNA]</scope>
    <source>
        <strain evidence="2 3">Georgia GA2</strain>
    </source>
</reference>
<evidence type="ECO:0000259" key="1">
    <source>
        <dbReference type="SMART" id="SM00587"/>
    </source>
</evidence>
<dbReference type="PhylomeDB" id="D6WTM5"/>
<accession>D6WTM5</accession>
<name>D6WTM5_TRICA</name>
<dbReference type="SMART" id="SM00587">
    <property type="entry name" value="CHK"/>
    <property type="match status" value="1"/>
</dbReference>
<reference evidence="2 3" key="2">
    <citation type="journal article" date="2010" name="Nucleic Acids Res.">
        <title>BeetleBase in 2010: revisions to provide comprehensive genomic information for Tribolium castaneum.</title>
        <authorList>
            <person name="Kim H.S."/>
            <person name="Murphy T."/>
            <person name="Xia J."/>
            <person name="Caragea D."/>
            <person name="Park Y."/>
            <person name="Beeman R.W."/>
            <person name="Lorenzen M.D."/>
            <person name="Butcher S."/>
            <person name="Manak J.R."/>
            <person name="Brown S.J."/>
        </authorList>
    </citation>
    <scope>GENOME REANNOTATION</scope>
    <source>
        <strain evidence="2 3">Georgia GA2</strain>
    </source>
</reference>
<protein>
    <recommendedName>
        <fullName evidence="1">CHK kinase-like domain-containing protein</fullName>
    </recommendedName>
</protein>
<organism evidence="2 3">
    <name type="scientific">Tribolium castaneum</name>
    <name type="common">Red flour beetle</name>
    <dbReference type="NCBI Taxonomy" id="7070"/>
    <lineage>
        <taxon>Eukaryota</taxon>
        <taxon>Metazoa</taxon>
        <taxon>Ecdysozoa</taxon>
        <taxon>Arthropoda</taxon>
        <taxon>Hexapoda</taxon>
        <taxon>Insecta</taxon>
        <taxon>Pterygota</taxon>
        <taxon>Neoptera</taxon>
        <taxon>Endopterygota</taxon>
        <taxon>Coleoptera</taxon>
        <taxon>Polyphaga</taxon>
        <taxon>Cucujiformia</taxon>
        <taxon>Tenebrionidae</taxon>
        <taxon>Tenebrionidae incertae sedis</taxon>
        <taxon>Tribolium</taxon>
    </lineage>
</organism>
<gene>
    <name evidence="2" type="primary">AUGUSTUS-3.0.2_10205</name>
    <name evidence="2" type="ORF">TcasGA2_TC010205</name>
</gene>
<dbReference type="InParanoid" id="D6WTM5"/>
<dbReference type="KEGG" id="tca:100141825"/>
<proteinExistence type="predicted"/>
<evidence type="ECO:0000313" key="3">
    <source>
        <dbReference type="Proteomes" id="UP000007266"/>
    </source>
</evidence>
<dbReference type="Gene3D" id="3.90.1200.10">
    <property type="match status" value="1"/>
</dbReference>
<sequence>MSIYKSCRKLCPDFIVNDFVTNTIKTIPIRAGYKTIRVTLKNADLNDKNVIFCATTSLSIVCRKGCLVDIVDIVIKSTPTNKTLRQIIPLHEFFARETFFYNTILVDLVEFYNGSVKIEVPTLIAATLDDEDEAIILQNAGWVPKYEKWVGELTQGHIFKVLQEFARLHALSFAFSKQQPEKDQQHRKQLNTGYFSVFENKQTVNIVRNNLNQVLKFFNDDNVIIKLRKFGDEIETFFDNVLIEIPNKSVLVHGDPTSNFLFYYEKNESGNIPSRAKLIDWHLVKFGSPVLDLSLFFFTNCDDINNVDTFLKSYHVNLNIFLKELGCDIEEVFSQKNLEDHWTKYAKIGLALAILTLKILTLEVNKRPNANNEKLSIEEFIDAFQGPPKEDYVRKIKDIVKYCVNNGLI</sequence>
<dbReference type="EMBL" id="KQ971355">
    <property type="protein sequence ID" value="EFA07198.1"/>
    <property type="molecule type" value="Genomic_DNA"/>
</dbReference>
<dbReference type="Pfam" id="PF02958">
    <property type="entry name" value="EcKL"/>
    <property type="match status" value="1"/>
</dbReference>
<dbReference type="PANTHER" id="PTHR11012">
    <property type="entry name" value="PROTEIN KINASE-LIKE DOMAIN-CONTAINING"/>
    <property type="match status" value="1"/>
</dbReference>